<keyword evidence="5 11" id="KW-0328">Glycosyltransferase</keyword>
<keyword evidence="6 11" id="KW-0808">Transferase</keyword>
<dbReference type="Pfam" id="PF00343">
    <property type="entry name" value="Phosphorylase"/>
    <property type="match status" value="1"/>
</dbReference>
<name>A0A3P7P3U4_9FIRM</name>
<gene>
    <name evidence="12" type="ORF">PATL70BA_2327</name>
</gene>
<dbReference type="Proteomes" id="UP000279029">
    <property type="component" value="Chromosome"/>
</dbReference>
<feature type="modified residue" description="N6-(pyridoxal phosphate)lysine" evidence="10">
    <location>
        <position position="658"/>
    </location>
</feature>
<evidence type="ECO:0000256" key="8">
    <source>
        <dbReference type="ARBA" id="ARBA00023277"/>
    </source>
</evidence>
<dbReference type="EMBL" id="LR130778">
    <property type="protein sequence ID" value="VDN48220.1"/>
    <property type="molecule type" value="Genomic_DNA"/>
</dbReference>
<dbReference type="CDD" id="cd04300">
    <property type="entry name" value="GT35_Glycogen_Phosphorylase"/>
    <property type="match status" value="1"/>
</dbReference>
<evidence type="ECO:0000313" key="12">
    <source>
        <dbReference type="EMBL" id="VDN48220.1"/>
    </source>
</evidence>
<dbReference type="PIRSF" id="PIRSF000460">
    <property type="entry name" value="Pprylas_GlgP"/>
    <property type="match status" value="1"/>
</dbReference>
<dbReference type="PANTHER" id="PTHR11468:SF3">
    <property type="entry name" value="GLYCOGEN PHOSPHORYLASE, LIVER FORM"/>
    <property type="match status" value="1"/>
</dbReference>
<dbReference type="InterPro" id="IPR035090">
    <property type="entry name" value="Pyridoxal_P_attach_site"/>
</dbReference>
<evidence type="ECO:0000256" key="5">
    <source>
        <dbReference type="ARBA" id="ARBA00022676"/>
    </source>
</evidence>
<dbReference type="RefSeq" id="WP_125137388.1">
    <property type="nucleotide sequence ID" value="NZ_LR130778.1"/>
</dbReference>
<dbReference type="NCBIfam" id="TIGR02093">
    <property type="entry name" value="P_ylase"/>
    <property type="match status" value="1"/>
</dbReference>
<keyword evidence="4" id="KW-0321">Glycogen metabolism</keyword>
<evidence type="ECO:0000256" key="2">
    <source>
        <dbReference type="ARBA" id="ARBA00001933"/>
    </source>
</evidence>
<proteinExistence type="inferred from homology"/>
<accession>A0A3P7P3U4</accession>
<comment type="function">
    <text evidence="9">Phosphorylase is an important allosteric enzyme in carbohydrate metabolism. Enzymes from different sources differ in their regulatory mechanisms and in their natural substrates. However, all known phosphorylases share catalytic and structural properties.</text>
</comment>
<evidence type="ECO:0000256" key="6">
    <source>
        <dbReference type="ARBA" id="ARBA00022679"/>
    </source>
</evidence>
<evidence type="ECO:0000256" key="11">
    <source>
        <dbReference type="RuleBase" id="RU000587"/>
    </source>
</evidence>
<evidence type="ECO:0000313" key="13">
    <source>
        <dbReference type="Proteomes" id="UP000279029"/>
    </source>
</evidence>
<dbReference type="FunFam" id="3.40.50.2000:FF:000005">
    <property type="entry name" value="Alpha-1,4 glucan phosphorylase"/>
    <property type="match status" value="1"/>
</dbReference>
<evidence type="ECO:0000256" key="4">
    <source>
        <dbReference type="ARBA" id="ARBA00022600"/>
    </source>
</evidence>
<comment type="similarity">
    <text evidence="3 11">Belongs to the glycogen phosphorylase family.</text>
</comment>
<evidence type="ECO:0000256" key="1">
    <source>
        <dbReference type="ARBA" id="ARBA00001275"/>
    </source>
</evidence>
<dbReference type="OrthoDB" id="9760804at2"/>
<comment type="cofactor">
    <cofactor evidence="2 11">
        <name>pyridoxal 5'-phosphate</name>
        <dbReference type="ChEBI" id="CHEBI:597326"/>
    </cofactor>
</comment>
<evidence type="ECO:0000256" key="3">
    <source>
        <dbReference type="ARBA" id="ARBA00006047"/>
    </source>
</evidence>
<dbReference type="AlphaFoldDB" id="A0A3P7P3U4"/>
<dbReference type="GO" id="GO:0005737">
    <property type="term" value="C:cytoplasm"/>
    <property type="evidence" value="ECO:0007669"/>
    <property type="project" value="TreeGrafter"/>
</dbReference>
<organism evidence="12 13">
    <name type="scientific">Petrocella atlantisensis</name>
    <dbReference type="NCBI Taxonomy" id="2173034"/>
    <lineage>
        <taxon>Bacteria</taxon>
        <taxon>Bacillati</taxon>
        <taxon>Bacillota</taxon>
        <taxon>Clostridia</taxon>
        <taxon>Lachnospirales</taxon>
        <taxon>Vallitaleaceae</taxon>
        <taxon>Petrocella</taxon>
    </lineage>
</organism>
<evidence type="ECO:0000256" key="7">
    <source>
        <dbReference type="ARBA" id="ARBA00022898"/>
    </source>
</evidence>
<keyword evidence="13" id="KW-1185">Reference proteome</keyword>
<dbReference type="InterPro" id="IPR011833">
    <property type="entry name" value="Glycg_phsphrylas"/>
</dbReference>
<dbReference type="KEGG" id="cbar:PATL70BA_2327"/>
<keyword evidence="8 11" id="KW-0119">Carbohydrate metabolism</keyword>
<evidence type="ECO:0000256" key="9">
    <source>
        <dbReference type="ARBA" id="ARBA00025174"/>
    </source>
</evidence>
<dbReference type="PANTHER" id="PTHR11468">
    <property type="entry name" value="GLYCOGEN PHOSPHORYLASE"/>
    <property type="match status" value="1"/>
</dbReference>
<dbReference type="GO" id="GO:0008184">
    <property type="term" value="F:glycogen phosphorylase activity"/>
    <property type="evidence" value="ECO:0007669"/>
    <property type="project" value="InterPro"/>
</dbReference>
<dbReference type="GO" id="GO:0005980">
    <property type="term" value="P:glycogen catabolic process"/>
    <property type="evidence" value="ECO:0007669"/>
    <property type="project" value="TreeGrafter"/>
</dbReference>
<sequence length="821" mass="95068">MNRLNVNKTVFKEAIFENIKNQFRKTIDQASNQEIFQAVAYAVRDIIIDQWIETHKTYEQVDAKTVYYLSMEFLMGRALGNNMINLCVNEIVKEVLDELGVDLNVIEDEEPDAGLGNGGLGRLAACFLDSLATLEYPAYGCGIRYRYGIFEQRIIDGYQVEKPDEWLKNGNPFEVRRPEYAVEVKFGGNVRVERRDDGTEHYIHENYQSVNAIPYDLPIVGYNNNTVNTLRLWDAEAIQSFDLESFDRGDYHKAVEQQNLAKSIVEVLYPNDNHYQGKELRLKQQYFFISGTIQQVIRKFKQKHNDIRELPDKVTFHINDTHPSLAIPELMRVLMDDEGLAWGEAWAICSRTCAYTNHTIMSEALEKWPIELFSRLLPRIYQIVEEINRRFVVSLVDKYGQDNERIRRMAIIANGQIRMAWMAIVGSFSVNGVARLHTEILKNEELKEFYELYPNKFNNKTNGITQRRFLLHGNPKLAEWITRKIGDEWTTDLTHLKHLEAFVDDEKAQKEFMHIKYENKVRLAEYVKKHNGIEIDPRSIFDIQVKRLHEYKRQLMDILHVMHLYNELRENPDRNMIPRTFVFGAKAAPGYERAKLIIKLINNVANVINHDINIHNKIKVVFIENYRVSNAEIIFAAADVSEQISTASKEASGTGNMKFMLNGAVTLGTMDGANIEIVEEAGKENAFIFGMTSDEVIQLQHERTYDPWDLYNTNQAIRKVVTQLINGFYAPENPDLFRMIYDSLLNGGGEPADQYFILKDFEAYIEAQKSVDIAYRNQGKWAKMVMMNTANAGKFSSDRTIEEYATEIWHLKKTSVDLTKI</sequence>
<comment type="catalytic activity">
    <reaction evidence="1 11">
        <text>[(1-&gt;4)-alpha-D-glucosyl](n) + phosphate = [(1-&gt;4)-alpha-D-glucosyl](n-1) + alpha-D-glucose 1-phosphate</text>
        <dbReference type="Rhea" id="RHEA:41732"/>
        <dbReference type="Rhea" id="RHEA-COMP:9584"/>
        <dbReference type="Rhea" id="RHEA-COMP:9586"/>
        <dbReference type="ChEBI" id="CHEBI:15444"/>
        <dbReference type="ChEBI" id="CHEBI:43474"/>
        <dbReference type="ChEBI" id="CHEBI:58601"/>
        <dbReference type="EC" id="2.4.1.1"/>
    </reaction>
</comment>
<dbReference type="Gene3D" id="3.40.50.2000">
    <property type="entry name" value="Glycogen Phosphorylase B"/>
    <property type="match status" value="2"/>
</dbReference>
<comment type="function">
    <text evidence="11">Allosteric enzyme that catalyzes the rate-limiting step in glycogen catabolism, the phosphorolytic cleavage of glycogen to produce glucose-1-phosphate, and plays a central role in maintaining cellular and organismal glucose homeostasis.</text>
</comment>
<dbReference type="SUPFAM" id="SSF53756">
    <property type="entry name" value="UDP-Glycosyltransferase/glycogen phosphorylase"/>
    <property type="match status" value="1"/>
</dbReference>
<keyword evidence="7 10" id="KW-0663">Pyridoxal phosphate</keyword>
<protein>
    <recommendedName>
        <fullName evidence="11">Alpha-1,4 glucan phosphorylase</fullName>
        <ecNumber evidence="11">2.4.1.1</ecNumber>
    </recommendedName>
</protein>
<dbReference type="InterPro" id="IPR000811">
    <property type="entry name" value="Glyco_trans_35"/>
</dbReference>
<dbReference type="PROSITE" id="PS00102">
    <property type="entry name" value="PHOSPHORYLASE"/>
    <property type="match status" value="1"/>
</dbReference>
<reference evidence="12 13" key="1">
    <citation type="submission" date="2018-09" db="EMBL/GenBank/DDBJ databases">
        <authorList>
            <person name="Postec A."/>
        </authorList>
    </citation>
    <scope>NUCLEOTIDE SEQUENCE [LARGE SCALE GENOMIC DNA]</scope>
    <source>
        <strain evidence="12">70B-A</strain>
    </source>
</reference>
<dbReference type="GO" id="GO:0030170">
    <property type="term" value="F:pyridoxal phosphate binding"/>
    <property type="evidence" value="ECO:0007669"/>
    <property type="project" value="InterPro"/>
</dbReference>
<evidence type="ECO:0000256" key="10">
    <source>
        <dbReference type="PIRSR" id="PIRSR000460-1"/>
    </source>
</evidence>
<dbReference type="FunFam" id="3.40.50.2000:FF:000002">
    <property type="entry name" value="Alpha-1,4 glucan phosphorylase"/>
    <property type="match status" value="1"/>
</dbReference>
<dbReference type="EC" id="2.4.1.1" evidence="11"/>